<dbReference type="GO" id="GO:0005249">
    <property type="term" value="F:voltage-gated potassium channel activity"/>
    <property type="evidence" value="ECO:0007669"/>
    <property type="project" value="TreeGrafter"/>
</dbReference>
<protein>
    <recommendedName>
        <fullName evidence="6">Ion transport domain-containing protein</fullName>
    </recommendedName>
</protein>
<feature type="compositionally biased region" description="Basic and acidic residues" evidence="5">
    <location>
        <begin position="772"/>
        <end position="783"/>
    </location>
</feature>
<dbReference type="SUPFAM" id="SSF51206">
    <property type="entry name" value="cAMP-binding domain-like"/>
    <property type="match status" value="1"/>
</dbReference>
<keyword evidence="8" id="KW-1185">Reference proteome</keyword>
<feature type="region of interest" description="Disordered" evidence="5">
    <location>
        <begin position="1"/>
        <end position="26"/>
    </location>
</feature>
<dbReference type="InterPro" id="IPR005821">
    <property type="entry name" value="Ion_trans_dom"/>
</dbReference>
<dbReference type="InterPro" id="IPR018490">
    <property type="entry name" value="cNMP-bd_dom_sf"/>
</dbReference>
<proteinExistence type="predicted"/>
<dbReference type="EMBL" id="CAKKNE010000005">
    <property type="protein sequence ID" value="CAH0377225.1"/>
    <property type="molecule type" value="Genomic_DNA"/>
</dbReference>
<dbReference type="Pfam" id="PF00520">
    <property type="entry name" value="Ion_trans"/>
    <property type="match status" value="1"/>
</dbReference>
<evidence type="ECO:0000256" key="1">
    <source>
        <dbReference type="ARBA" id="ARBA00004141"/>
    </source>
</evidence>
<evidence type="ECO:0000259" key="6">
    <source>
        <dbReference type="Pfam" id="PF00520"/>
    </source>
</evidence>
<feature type="domain" description="Ion transport" evidence="6">
    <location>
        <begin position="107"/>
        <end position="464"/>
    </location>
</feature>
<dbReference type="PANTHER" id="PTHR10217:SF435">
    <property type="entry name" value="POTASSIUM VOLTAGE-GATED CHANNEL PROTEIN EAG"/>
    <property type="match status" value="1"/>
</dbReference>
<evidence type="ECO:0000313" key="7">
    <source>
        <dbReference type="EMBL" id="CAH0377225.1"/>
    </source>
</evidence>
<evidence type="ECO:0000256" key="4">
    <source>
        <dbReference type="ARBA" id="ARBA00023136"/>
    </source>
</evidence>
<evidence type="ECO:0000313" key="8">
    <source>
        <dbReference type="Proteomes" id="UP000789595"/>
    </source>
</evidence>
<dbReference type="Gene3D" id="1.10.287.70">
    <property type="match status" value="1"/>
</dbReference>
<comment type="subcellular location">
    <subcellularLocation>
        <location evidence="1">Membrane</location>
        <topology evidence="1">Multi-pass membrane protein</topology>
    </subcellularLocation>
</comment>
<dbReference type="PANTHER" id="PTHR10217">
    <property type="entry name" value="VOLTAGE AND LIGAND GATED POTASSIUM CHANNEL"/>
    <property type="match status" value="1"/>
</dbReference>
<evidence type="ECO:0000256" key="3">
    <source>
        <dbReference type="ARBA" id="ARBA00022989"/>
    </source>
</evidence>
<dbReference type="GO" id="GO:0042391">
    <property type="term" value="P:regulation of membrane potential"/>
    <property type="evidence" value="ECO:0007669"/>
    <property type="project" value="TreeGrafter"/>
</dbReference>
<keyword evidence="4" id="KW-0472">Membrane</keyword>
<feature type="compositionally biased region" description="Low complexity" evidence="5">
    <location>
        <begin position="1"/>
        <end position="12"/>
    </location>
</feature>
<sequence>MTSVAATSAAAEEASEQLALRRKEREQAAGGLEEGGAYITDAASMAVSPSAQLRNAGRNLWGATTKKFSRRSLRLDPVAAAQVERSRQRLKEIHGTIIEPTGWFMGYWDGITFSSLIFTAVVTPVEVAFSGTQPLRFGKDYHELPLFILNRIVDAVFISDFCMQFFMGYQDDNKIVRDKWKIAKKYLTSWAPIDFVSSCPLEMFLLLYQWHDCSNRDPPVNVASESCSAGALKNYVKIFRLLRLLKLFRVIRASRILKRWEAAAVFVFTYTEISMMRFFVMLVMYAHWNACLWGMVAHPDIQPDYNWMFRLEETMNANSVMRCRVSQDHAALVGKDIDASVQYLNSNFDDSASLAGVGTYKPNWAPYCVGSESETCRGGEIEYRADYAPSCELGYEGNRFQRNNVLHKYCASLYFAVYTMTGIGLGDISATGNLEVMVATAIMLCGAVFWAYMIGQFVTLVSHIDVYGNAFRQRMDEMNFMMADKRFSKDLRRKCRMFLMASKEHQRQVNYKQIEKLMSVSLRDEVAAANNTWVGQVWYLREVTPPFVVDLSQAIQRLVYAPTEVVDLGLSCFVIMNGLGARKGRIISRGGVWGQDFLLDNVNLIDMVCTAALSYLEVICLPRDKMIKLLSIPKHEVERRIVRKANVFYTIRARIIEIGADALQKRLREERRVAATTPGGLTTPGSRSSMWHSFLNSDAAFDEEGRESRAARELRESMAKRRRSLARTMTFVSYPSPSHRRRARVVDPTPEFGMDDSSAGLKGGVGRGSPTPDEHPADLRQSDGDLQDELAASVREVSTAVAALEGRARDESRKRDAETDALHAKLDRLLAALDAKG</sequence>
<evidence type="ECO:0000256" key="5">
    <source>
        <dbReference type="SAM" id="MobiDB-lite"/>
    </source>
</evidence>
<feature type="region of interest" description="Disordered" evidence="5">
    <location>
        <begin position="735"/>
        <end position="788"/>
    </location>
</feature>
<dbReference type="Proteomes" id="UP000789595">
    <property type="component" value="Unassembled WGS sequence"/>
</dbReference>
<name>A0A8J2X259_9STRA</name>
<reference evidence="7" key="1">
    <citation type="submission" date="2021-11" db="EMBL/GenBank/DDBJ databases">
        <authorList>
            <consortium name="Genoscope - CEA"/>
            <person name="William W."/>
        </authorList>
    </citation>
    <scope>NUCLEOTIDE SEQUENCE</scope>
</reference>
<dbReference type="SUPFAM" id="SSF81324">
    <property type="entry name" value="Voltage-gated potassium channels"/>
    <property type="match status" value="1"/>
</dbReference>
<comment type="caution">
    <text evidence="7">The sequence shown here is derived from an EMBL/GenBank/DDBJ whole genome shotgun (WGS) entry which is preliminary data.</text>
</comment>
<gene>
    <name evidence="7" type="ORF">PECAL_5P17970</name>
</gene>
<dbReference type="InterPro" id="IPR050818">
    <property type="entry name" value="KCNH_animal-type"/>
</dbReference>
<dbReference type="GO" id="GO:0005886">
    <property type="term" value="C:plasma membrane"/>
    <property type="evidence" value="ECO:0007669"/>
    <property type="project" value="TreeGrafter"/>
</dbReference>
<evidence type="ECO:0000256" key="2">
    <source>
        <dbReference type="ARBA" id="ARBA00022692"/>
    </source>
</evidence>
<dbReference type="Gene3D" id="1.10.287.630">
    <property type="entry name" value="Helix hairpin bin"/>
    <property type="match status" value="1"/>
</dbReference>
<accession>A0A8J2X259</accession>
<organism evidence="7 8">
    <name type="scientific">Pelagomonas calceolata</name>
    <dbReference type="NCBI Taxonomy" id="35677"/>
    <lineage>
        <taxon>Eukaryota</taxon>
        <taxon>Sar</taxon>
        <taxon>Stramenopiles</taxon>
        <taxon>Ochrophyta</taxon>
        <taxon>Pelagophyceae</taxon>
        <taxon>Pelagomonadales</taxon>
        <taxon>Pelagomonadaceae</taxon>
        <taxon>Pelagomonas</taxon>
    </lineage>
</organism>
<dbReference type="AlphaFoldDB" id="A0A8J2X259"/>
<dbReference type="OrthoDB" id="432483at2759"/>
<keyword evidence="3" id="KW-1133">Transmembrane helix</keyword>
<keyword evidence="2" id="KW-0812">Transmembrane</keyword>